<evidence type="ECO:0000256" key="1">
    <source>
        <dbReference type="SAM" id="MobiDB-lite"/>
    </source>
</evidence>
<feature type="compositionally biased region" description="Basic residues" evidence="1">
    <location>
        <begin position="645"/>
        <end position="654"/>
    </location>
</feature>
<sequence>MIVNIIILSSCGRRGAFLQHKKREAYQQMLSIENPLPDPACPCEISQLKSSDERASDKLALQEVDLFKSGLDDHNPLPKFSIRDYVFRVRSKDIKTNWPFTQKNLQLCLNHGLTDLLPPFQPLDPVRSQSTKRCTVECRSLDNETISIPNGEPSRRSNNLGSQTSDDAGRSQKLAVDCVHINTSGSDGDKEFQSKATVQSPSEIDSVPTNRSPYLELETDTLLESLEAKVEPAAPPESHKIESTVRHPVKKCRLIFKLSSVADPSSKEDSAPTNLMVSETMASKVCPVCKNFSSSSNTTLNAHIDQCLSVASNVNWTANSKVVKHRIKPRKTRLMVDIYATAPYCTLEELDRRNGTNWATNSSFPAQEIELCAEEEEQKVSPVTFEDTDNEDGVYIDANGTKVRILSKFSNVSPVLKLADNPGPSKLLKGGNGSKFLSTKKKKSHKHREFLKLAPQSKAFGFPKPRAFGSPKPRGGFEVLSGQKRDFAAEVRQEKNGRCTQRFKAQEQLELNDPGTIRQWVGSKRSCLTKKTSVKDDLQRSRYNVTQELLVESDQCPLYVERSCVPKSPTASENPVSSPLSNKKIETSSYEPQTDEYEEQPAPRKKIGFSSMGSRVHGDGKTSLVLPNQTVKQLRKDGTYLRGGCKGHKKHTGKHGSSPSNMEVEMSAGPPKSSDSSIFDLKLSNSHHALSSKAKKFSSLRKNLLSVNQASVPECKSNFKRKSSAPKKSLVHCISKFDKDVVAWQSKVDQQHDLIQKKTEKQSLGTTGVLKIKKKRIEVNISREEEAMSLKSSSFAPECHGNDVGENIDSSARVSSALVDTSNDVEHVRSEVQTPGKDDVTEPVASMAVRESFMGLGKSLHPGFHELDSPGAQYDSLHGIEVYRGRFCGAEASICPNESGFGNGHGMICGDVVGNVVIGENTHMETVSDSKDGEGSYLPEVDPILIPGPPGSYLPSPGGTDSDDLQGNSSLTTSMVQSSEDNHDVVDRDSSDSPISETSTVSSSAVARSDSKSSELSVGQQAVKDEIRTSFSGASVDPGMENSIPFPQAVNLGKEKINLEDLRTNVLLIDKGPLSFKNDQPCCCSRKEAASQGFALNYQDSPLLRRRTTASLPLTASGKQMICDPNTRHNSLNSRSEMFSLSNYPTSATEKVAIPTLKSPAGHVPVTVSADSEVKFPIDGDHDSGSPSVSNSVLRLMGKNLMVVNKDGDASPKLRQSQSQMMNDHAKPQFCSVSGVPPCNVQNKGCNPVNHVVSRSSFVFNQNQLNTAVQPFDVTLSNSSRSHVDFKTPQTNSRASEAMFSVENVATGFTASSDGHDCKVGPTLPTEQNRPENRLDPLVYNVEKIAATPASQHRNANSTSNPAKEIIIIDDTPESEADLASDATFNSGVINGWEGSSEIIIIDDTPESETDLASDANFNSGVINSWEGSSAGMSIPMASIYNSRHVNPFYGYQPQLSSPYGGSPMVYNAGFQMLNSGGVNVGPVRWNCTAEGTHIPHPSSLTASSSSTGHRKSTSYYAPRFA</sequence>
<feature type="compositionally biased region" description="Polar residues" evidence="1">
    <location>
        <begin position="569"/>
        <end position="592"/>
    </location>
</feature>
<reference evidence="2 3" key="1">
    <citation type="submission" date="2024-02" db="EMBL/GenBank/DDBJ databases">
        <authorList>
            <person name="Vignale AGUSTIN F."/>
            <person name="Sosa J E."/>
            <person name="Modenutti C."/>
        </authorList>
    </citation>
    <scope>NUCLEOTIDE SEQUENCE [LARGE SCALE GENOMIC DNA]</scope>
</reference>
<feature type="compositionally biased region" description="Basic and acidic residues" evidence="1">
    <location>
        <begin position="980"/>
        <end position="991"/>
    </location>
</feature>
<dbReference type="Gene3D" id="3.30.160.60">
    <property type="entry name" value="Classic Zinc Finger"/>
    <property type="match status" value="1"/>
</dbReference>
<feature type="region of interest" description="Disordered" evidence="1">
    <location>
        <begin position="566"/>
        <end position="602"/>
    </location>
</feature>
<feature type="compositionally biased region" description="Low complexity" evidence="1">
    <location>
        <begin position="992"/>
        <end position="1008"/>
    </location>
</feature>
<feature type="compositionally biased region" description="Low complexity" evidence="1">
    <location>
        <begin position="1499"/>
        <end position="1508"/>
    </location>
</feature>
<keyword evidence="3" id="KW-1185">Reference proteome</keyword>
<dbReference type="Proteomes" id="UP001642360">
    <property type="component" value="Unassembled WGS sequence"/>
</dbReference>
<dbReference type="PANTHER" id="PTHR35767">
    <property type="entry name" value="HAPLESS PROTEIN"/>
    <property type="match status" value="1"/>
</dbReference>
<accession>A0ABC8UIC2</accession>
<proteinExistence type="predicted"/>
<organism evidence="2 3">
    <name type="scientific">Ilex paraguariensis</name>
    <name type="common">yerba mate</name>
    <dbReference type="NCBI Taxonomy" id="185542"/>
    <lineage>
        <taxon>Eukaryota</taxon>
        <taxon>Viridiplantae</taxon>
        <taxon>Streptophyta</taxon>
        <taxon>Embryophyta</taxon>
        <taxon>Tracheophyta</taxon>
        <taxon>Spermatophyta</taxon>
        <taxon>Magnoliopsida</taxon>
        <taxon>eudicotyledons</taxon>
        <taxon>Gunneridae</taxon>
        <taxon>Pentapetalae</taxon>
        <taxon>asterids</taxon>
        <taxon>campanulids</taxon>
        <taxon>Aquifoliales</taxon>
        <taxon>Aquifoliaceae</taxon>
        <taxon>Ilex</taxon>
    </lineage>
</organism>
<feature type="region of interest" description="Disordered" evidence="1">
    <location>
        <begin position="1497"/>
        <end position="1522"/>
    </location>
</feature>
<evidence type="ECO:0000313" key="3">
    <source>
        <dbReference type="Proteomes" id="UP001642360"/>
    </source>
</evidence>
<feature type="compositionally biased region" description="Polar residues" evidence="1">
    <location>
        <begin position="156"/>
        <end position="166"/>
    </location>
</feature>
<feature type="region of interest" description="Disordered" evidence="1">
    <location>
        <begin position="639"/>
        <end position="676"/>
    </location>
</feature>
<name>A0ABC8UIC2_9AQUA</name>
<protein>
    <submittedName>
        <fullName evidence="2">Uncharacterized protein</fullName>
    </submittedName>
</protein>
<feature type="compositionally biased region" description="Polar residues" evidence="1">
    <location>
        <begin position="194"/>
        <end position="210"/>
    </location>
</feature>
<evidence type="ECO:0000313" key="2">
    <source>
        <dbReference type="EMBL" id="CAK9180732.1"/>
    </source>
</evidence>
<dbReference type="EMBL" id="CAUOFW020007835">
    <property type="protein sequence ID" value="CAK9180732.1"/>
    <property type="molecule type" value="Genomic_DNA"/>
</dbReference>
<feature type="region of interest" description="Disordered" evidence="1">
    <location>
        <begin position="185"/>
        <end position="210"/>
    </location>
</feature>
<comment type="caution">
    <text evidence="2">The sequence shown here is derived from an EMBL/GenBank/DDBJ whole genome shotgun (WGS) entry which is preliminary data.</text>
</comment>
<gene>
    <name evidence="2" type="ORF">ILEXP_LOCUS50760</name>
</gene>
<dbReference type="PANTHER" id="PTHR35767:SF1">
    <property type="entry name" value="HAPLESS PROTEIN"/>
    <property type="match status" value="1"/>
</dbReference>
<feature type="region of interest" description="Disordered" evidence="1">
    <location>
        <begin position="145"/>
        <end position="171"/>
    </location>
</feature>
<feature type="compositionally biased region" description="Polar residues" evidence="1">
    <location>
        <begin position="965"/>
        <end position="979"/>
    </location>
</feature>
<feature type="region of interest" description="Disordered" evidence="1">
    <location>
        <begin position="926"/>
        <end position="1021"/>
    </location>
</feature>